<accession>A0AAV5M4S9</accession>
<gene>
    <name evidence="3" type="ORF">SLEP1_g51926</name>
</gene>
<protein>
    <recommendedName>
        <fullName evidence="2">Disease resistance protein At4g27190-like leucine-rich repeats domain-containing protein</fullName>
    </recommendedName>
</protein>
<dbReference type="PANTHER" id="PTHR33463:SF187">
    <property type="entry name" value="AND NB-ARC DOMAIN DISEASE RESISTANCE PROTEIN, PUTATIVE-RELATED"/>
    <property type="match status" value="1"/>
</dbReference>
<evidence type="ECO:0000313" key="3">
    <source>
        <dbReference type="EMBL" id="GKV44770.1"/>
    </source>
</evidence>
<dbReference type="SUPFAM" id="SSF52058">
    <property type="entry name" value="L domain-like"/>
    <property type="match status" value="1"/>
</dbReference>
<dbReference type="Proteomes" id="UP001054252">
    <property type="component" value="Unassembled WGS sequence"/>
</dbReference>
<feature type="domain" description="Disease resistance protein At4g27190-like leucine-rich repeats" evidence="2">
    <location>
        <begin position="294"/>
        <end position="392"/>
    </location>
</feature>
<dbReference type="AlphaFoldDB" id="A0AAV5M4S9"/>
<dbReference type="InterPro" id="IPR050905">
    <property type="entry name" value="Plant_NBS-LRR"/>
</dbReference>
<dbReference type="InterPro" id="IPR032675">
    <property type="entry name" value="LRR_dom_sf"/>
</dbReference>
<evidence type="ECO:0000256" key="1">
    <source>
        <dbReference type="ARBA" id="ARBA00022821"/>
    </source>
</evidence>
<dbReference type="Gene3D" id="3.80.10.10">
    <property type="entry name" value="Ribonuclease Inhibitor"/>
    <property type="match status" value="2"/>
</dbReference>
<name>A0AAV5M4S9_9ROSI</name>
<organism evidence="3 4">
    <name type="scientific">Rubroshorea leprosula</name>
    <dbReference type="NCBI Taxonomy" id="152421"/>
    <lineage>
        <taxon>Eukaryota</taxon>
        <taxon>Viridiplantae</taxon>
        <taxon>Streptophyta</taxon>
        <taxon>Embryophyta</taxon>
        <taxon>Tracheophyta</taxon>
        <taxon>Spermatophyta</taxon>
        <taxon>Magnoliopsida</taxon>
        <taxon>eudicotyledons</taxon>
        <taxon>Gunneridae</taxon>
        <taxon>Pentapetalae</taxon>
        <taxon>rosids</taxon>
        <taxon>malvids</taxon>
        <taxon>Malvales</taxon>
        <taxon>Dipterocarpaceae</taxon>
        <taxon>Rubroshorea</taxon>
    </lineage>
</organism>
<dbReference type="EMBL" id="BPVZ01000185">
    <property type="protein sequence ID" value="GKV44770.1"/>
    <property type="molecule type" value="Genomic_DNA"/>
</dbReference>
<sequence length="447" mass="51374">MGTLKVLDLSRTDIETLPDSICDLENLSVLRLRGCQRLKCLPFLGKLRALKKLDLRGAGIEVVPQGMEILESLEYLNLFCRDLKDIPTGILAKLSSLQYLAVCYLGETSIKIDLEEVARLKKLEILECRLDGLHELNSFVSEFKNFQSLTAYGLVVGYGLSNYMQHDTDEKFSYEWSALRSFLQIKRRLEINQLKIDGECMVVLPDNLEDLWIEYMQNMTSRSLNKIVLLENATELRRCGMTHCEGIECVVELDSSSASSLCCPVLDKLEWLYIDHFPKLCVLVKVEGVATPPCIFSNLKVLYIDDCRKMRELLPLELLQALQNLEEIKVWNCTEMEEIIASSDNFTFTFPKLRMLELVNLPKLKSICSAKGVMIYDSIEEIKISTCPELKKNPFQLPLLDNGQLSPPPRLTAIKIHRIYSEGWWESVEWDHPNAKNLLQPYLKYYR</sequence>
<dbReference type="Pfam" id="PF23247">
    <property type="entry name" value="LRR_RPS2"/>
    <property type="match status" value="1"/>
</dbReference>
<comment type="caution">
    <text evidence="3">The sequence shown here is derived from an EMBL/GenBank/DDBJ whole genome shotgun (WGS) entry which is preliminary data.</text>
</comment>
<reference evidence="3 4" key="1">
    <citation type="journal article" date="2021" name="Commun. Biol.">
        <title>The genome of Shorea leprosula (Dipterocarpaceae) highlights the ecological relevance of drought in aseasonal tropical rainforests.</title>
        <authorList>
            <person name="Ng K.K.S."/>
            <person name="Kobayashi M.J."/>
            <person name="Fawcett J.A."/>
            <person name="Hatakeyama M."/>
            <person name="Paape T."/>
            <person name="Ng C.H."/>
            <person name="Ang C.C."/>
            <person name="Tnah L.H."/>
            <person name="Lee C.T."/>
            <person name="Nishiyama T."/>
            <person name="Sese J."/>
            <person name="O'Brien M.J."/>
            <person name="Copetti D."/>
            <person name="Mohd Noor M.I."/>
            <person name="Ong R.C."/>
            <person name="Putra M."/>
            <person name="Sireger I.Z."/>
            <person name="Indrioko S."/>
            <person name="Kosugi Y."/>
            <person name="Izuno A."/>
            <person name="Isagi Y."/>
            <person name="Lee S.L."/>
            <person name="Shimizu K.K."/>
        </authorList>
    </citation>
    <scope>NUCLEOTIDE SEQUENCE [LARGE SCALE GENOMIC DNA]</scope>
    <source>
        <strain evidence="3">214</strain>
    </source>
</reference>
<dbReference type="Pfam" id="PF00560">
    <property type="entry name" value="LRR_1"/>
    <property type="match status" value="1"/>
</dbReference>
<dbReference type="InterPro" id="IPR057135">
    <property type="entry name" value="At4g27190-like_LRR"/>
</dbReference>
<evidence type="ECO:0000259" key="2">
    <source>
        <dbReference type="Pfam" id="PF23247"/>
    </source>
</evidence>
<keyword evidence="1" id="KW-0611">Plant defense</keyword>
<keyword evidence="4" id="KW-1185">Reference proteome</keyword>
<dbReference type="InterPro" id="IPR001611">
    <property type="entry name" value="Leu-rich_rpt"/>
</dbReference>
<dbReference type="PANTHER" id="PTHR33463">
    <property type="entry name" value="NB-ARC DOMAIN-CONTAINING PROTEIN-RELATED"/>
    <property type="match status" value="1"/>
</dbReference>
<evidence type="ECO:0000313" key="4">
    <source>
        <dbReference type="Proteomes" id="UP001054252"/>
    </source>
</evidence>
<proteinExistence type="predicted"/>